<gene>
    <name evidence="2" type="ORF">CTEN0397_LOCUS1877</name>
</gene>
<reference evidence="2" key="1">
    <citation type="submission" date="2021-01" db="EMBL/GenBank/DDBJ databases">
        <authorList>
            <person name="Corre E."/>
            <person name="Pelletier E."/>
            <person name="Niang G."/>
            <person name="Scheremetjew M."/>
            <person name="Finn R."/>
            <person name="Kale V."/>
            <person name="Holt S."/>
            <person name="Cochrane G."/>
            <person name="Meng A."/>
            <person name="Brown T."/>
            <person name="Cohen L."/>
        </authorList>
    </citation>
    <scope>NUCLEOTIDE SEQUENCE</scope>
    <source>
        <strain evidence="2">ECT3854</strain>
    </source>
</reference>
<evidence type="ECO:0000256" key="1">
    <source>
        <dbReference type="SAM" id="Phobius"/>
    </source>
</evidence>
<organism evidence="2">
    <name type="scientific">Cyclophora tenuis</name>
    <name type="common">Marine diatom</name>
    <dbReference type="NCBI Taxonomy" id="216820"/>
    <lineage>
        <taxon>Eukaryota</taxon>
        <taxon>Sar</taxon>
        <taxon>Stramenopiles</taxon>
        <taxon>Ochrophyta</taxon>
        <taxon>Bacillariophyta</taxon>
        <taxon>Fragilariophyceae</taxon>
        <taxon>Fragilariophycidae</taxon>
        <taxon>Cyclophorales</taxon>
        <taxon>Cyclophoraceae</taxon>
        <taxon>Cyclophora</taxon>
    </lineage>
</organism>
<keyword evidence="1" id="KW-1133">Transmembrane helix</keyword>
<protein>
    <submittedName>
        <fullName evidence="2">Uncharacterized protein</fullName>
    </submittedName>
</protein>
<keyword evidence="1" id="KW-0472">Membrane</keyword>
<keyword evidence="1" id="KW-0812">Transmembrane</keyword>
<feature type="transmembrane region" description="Helical" evidence="1">
    <location>
        <begin position="379"/>
        <end position="403"/>
    </location>
</feature>
<evidence type="ECO:0000313" key="2">
    <source>
        <dbReference type="EMBL" id="CAD8930855.1"/>
    </source>
</evidence>
<proteinExistence type="predicted"/>
<dbReference type="EMBL" id="HBFW01002898">
    <property type="protein sequence ID" value="CAD8930855.1"/>
    <property type="molecule type" value="Transcribed_RNA"/>
</dbReference>
<accession>A0A7S1GIQ8</accession>
<dbReference type="AlphaFoldDB" id="A0A7S1GIQ8"/>
<sequence length="448" mass="51186">MDGATSEQKRLRNFQKKLLAKAVPLNDAAKQGRFLEQGGNNNGDAWNATLDLREYALKYVGCQNVKSFSDDLAQDEDSATVLGMNRFVMFRFCRADICSNYNKYGCQYDFGEYVIEMEYYLEAMATYHYDRYAEYCATCLECMTPTADDDTLVFNNYTDDLVVEANVTNGNETVWSAQRDCLYYEACYNYKEACQPYMSKATQYEDFFTCSEFEVGNNVGYLGPHCAKDGKTIQIGIFEDQNCEAYIGDVVDLEQFTGMTFDDYGLSFYDSGDCISCISGDEYDLYTDDAAGQSVYELCEFLYDASGKCNRYYDVYDVDETYETYQQADNEGKVCDFIESLVENNYNQYGEIILEDTFDFNNWKDYHEYEKLVPTEVTLWQTIGLISSITLMLFLMVYSCYLYSKLRNPRWDPNSSKYGTAAEAGKISRVNSGIMLGRSNSDPSAALA</sequence>
<name>A0A7S1GIQ8_CYCTE</name>